<dbReference type="FunFam" id="1.25.10.10:FF:000687">
    <property type="entry name" value="Condensin complex subunit 1"/>
    <property type="match status" value="1"/>
</dbReference>
<dbReference type="eggNOG" id="KOG0414">
    <property type="taxonomic scope" value="Eukaryota"/>
</dbReference>
<feature type="compositionally biased region" description="Acidic residues" evidence="11">
    <location>
        <begin position="494"/>
        <end position="508"/>
    </location>
</feature>
<feature type="compositionally biased region" description="Polar residues" evidence="11">
    <location>
        <begin position="898"/>
        <end position="910"/>
    </location>
</feature>
<reference evidence="14 15" key="1">
    <citation type="journal article" date="2011" name="Proc. Natl. Acad. Sci. U.S.A.">
        <title>Evolutionary erosion of yeast sex chromosomes by mating-type switching accidents.</title>
        <authorList>
            <person name="Gordon J.L."/>
            <person name="Armisen D."/>
            <person name="Proux-Wera E."/>
            <person name="Oheigeartaigh S.S."/>
            <person name="Byrne K.P."/>
            <person name="Wolfe K.H."/>
        </authorList>
    </citation>
    <scope>NUCLEOTIDE SEQUENCE [LARGE SCALE GENOMIC DNA]</scope>
    <source>
        <strain evidence="15">ATCC 10597 / BCRC 20456 / CBS 421 / NBRC 0211 / NRRL Y-12639</strain>
    </source>
</reference>
<dbReference type="SUPFAM" id="SSF48371">
    <property type="entry name" value="ARM repeat"/>
    <property type="match status" value="1"/>
</dbReference>
<organism evidence="14 15">
    <name type="scientific">Naumovozyma dairenensis (strain ATCC 10597 / BCRC 20456 / CBS 421 / NBRC 0211 / NRRL Y-12639)</name>
    <name type="common">Saccharomyces dairenensis</name>
    <dbReference type="NCBI Taxonomy" id="1071378"/>
    <lineage>
        <taxon>Eukaryota</taxon>
        <taxon>Fungi</taxon>
        <taxon>Dikarya</taxon>
        <taxon>Ascomycota</taxon>
        <taxon>Saccharomycotina</taxon>
        <taxon>Saccharomycetes</taxon>
        <taxon>Saccharomycetales</taxon>
        <taxon>Saccharomycetaceae</taxon>
        <taxon>Naumovozyma</taxon>
    </lineage>
</organism>
<feature type="compositionally biased region" description="Basic and acidic residues" evidence="11">
    <location>
        <begin position="482"/>
        <end position="493"/>
    </location>
</feature>
<dbReference type="OrthoDB" id="436262at2759"/>
<evidence type="ECO:0000256" key="9">
    <source>
        <dbReference type="ARBA" id="ARBA00023306"/>
    </source>
</evidence>
<keyword evidence="15" id="KW-1185">Reference proteome</keyword>
<feature type="compositionally biased region" description="Polar residues" evidence="11">
    <location>
        <begin position="465"/>
        <end position="480"/>
    </location>
</feature>
<evidence type="ECO:0000256" key="7">
    <source>
        <dbReference type="ARBA" id="ARBA00023067"/>
    </source>
</evidence>
<feature type="domain" description="Condensin complex subunit 1 C-terminal" evidence="12">
    <location>
        <begin position="1011"/>
        <end position="1170"/>
    </location>
</feature>
<dbReference type="GO" id="GO:1903342">
    <property type="term" value="P:negative regulation of meiotic DNA double-strand break formation"/>
    <property type="evidence" value="ECO:0007669"/>
    <property type="project" value="EnsemblFungi"/>
</dbReference>
<gene>
    <name evidence="14" type="primary">NDAI0I02230</name>
    <name evidence="14" type="ordered locus">NDAI_0I02230</name>
</gene>
<dbReference type="InterPro" id="IPR016024">
    <property type="entry name" value="ARM-type_fold"/>
</dbReference>
<dbReference type="Gene3D" id="1.25.10.10">
    <property type="entry name" value="Leucine-rich Repeat Variant"/>
    <property type="match status" value="2"/>
</dbReference>
<dbReference type="GO" id="GO:0007076">
    <property type="term" value="P:mitotic chromosome condensation"/>
    <property type="evidence" value="ECO:0007669"/>
    <property type="project" value="EnsemblFungi"/>
</dbReference>
<dbReference type="GO" id="GO:0007130">
    <property type="term" value="P:synaptonemal complex assembly"/>
    <property type="evidence" value="ECO:0007669"/>
    <property type="project" value="EnsemblFungi"/>
</dbReference>
<sequence length="1195" mass="135028">MSDFSLSEHLTKFQTSDKKSFPAVANPSHDLNTVIDRLAVSPEQIDADPETLEILLDLSHGFISLPVKLQNQLTYLVASSLSNLCNEINGSLTSSSNNESSGDAMDYNDMLSLIPQWKIHLEEYGYLIHVILTLLYEIMNKIASNSSSTPITRKNVDGNDKVKAELFKKSCNQVEIICESILKVLEINLSRIFQTTPEKDLFISLFLRPLYVLIEIESITKVNSLTMFIQRIICMSVKSHNQASVIQDGIISNLTYFQHLSNFNAKLLTILSTEYNYPMLTEEILKEISSRRFNSKDTTGPKSISNFLVKLSELSPVVMIKQIGVVINLLNNSSITLRCSVVEACGNIIIQLIKEDHYKNQVTVLIDLLEERFQDSNPYVRTKAIQNCTKICQLDIKLNKKKLVFTKLAVRSLQDKSSLVRRNAIKLLSNLLLKHPFNGVHGTQLTLDDWEKHLKAVKNRLENFMASNSKTETSRNTNELPPSKDNESSKGDSDDHDEEMDSDSDGEQELSRMEIETEEVNTTDTNTLLKLKLMTAYYKDAIEFIKDIHQGISIVSTLLFSKNRNEVLEAMDFLILSDAYGLKTSKLGIKKMLHLVWMKGTNDEGTNIPTHLIACYKQLFLTAPDSYNFREKATHIALNLIQLTMDASISDLASLEQLLGMMYERHLIDENIINVLWAIYNSASKQATDTSTGITFTKEQIHGSIIILGMLALENHEIALKGLDSLLNIGLGTIGSQDLKFCRYSCLTLERIVKRKSNSINSPLSLISDKHEAEAIKRLYSMIIGYTNDLEYYPMCEQAISAFFTISSQPDVLASEMIREKTMMTFGKPEYNSTSEDSFHSRDISRSTSLSQLLFIVGQVAIKTLVYLEKCEADFKKRKIEAEILKGREKEQIRNQKEQSNANTSNTLGNETVDRTKDDELAMIGGTNEDDFADAILFIKEDELLNGENSLLGRFCPIVEEIVSNSSRFNDPILMRSASLCLQKLMCISSKYCEKSLPLLITVMEKSSDPIIRSNAVLGLGDMAVCFNNLVDENTDYLYRRLHDSNLMVQRTCLMTVTFLILAGQVKVKGQLSEMAKCLENSDQSISDMCRLFFSELATKDNAIYNGFIDIFSNLSSDESLDKNSFKKILKFLLAFIDKEKYQKQLSDKLVSRLDKCETQKQWDDISFILTSIPYKNEKAATLLAEGFKVVSARE</sequence>
<dbReference type="Proteomes" id="UP000000689">
    <property type="component" value="Chromosome 9"/>
</dbReference>
<evidence type="ECO:0000256" key="1">
    <source>
        <dbReference type="ARBA" id="ARBA00004123"/>
    </source>
</evidence>
<keyword evidence="4" id="KW-0158">Chromosome</keyword>
<dbReference type="EMBL" id="HE580275">
    <property type="protein sequence ID" value="CCD26792.1"/>
    <property type="molecule type" value="Genomic_DNA"/>
</dbReference>
<dbReference type="RefSeq" id="XP_003672035.1">
    <property type="nucleotide sequence ID" value="XM_003671987.1"/>
</dbReference>
<dbReference type="GO" id="GO:0003682">
    <property type="term" value="F:chromatin binding"/>
    <property type="evidence" value="ECO:0007669"/>
    <property type="project" value="EnsemblFungi"/>
</dbReference>
<evidence type="ECO:0000256" key="5">
    <source>
        <dbReference type="ARBA" id="ARBA00022618"/>
    </source>
</evidence>
<dbReference type="GO" id="GO:0070058">
    <property type="term" value="P:tRNA gene clustering"/>
    <property type="evidence" value="ECO:0007669"/>
    <property type="project" value="EnsemblFungi"/>
</dbReference>
<evidence type="ECO:0000259" key="13">
    <source>
        <dbReference type="Pfam" id="PF12922"/>
    </source>
</evidence>
<dbReference type="InterPro" id="IPR007673">
    <property type="entry name" value="Condensin_cplx_su1"/>
</dbReference>
<dbReference type="InterPro" id="IPR026971">
    <property type="entry name" value="CND1/NCAPD3"/>
</dbReference>
<dbReference type="GO" id="GO:0000796">
    <property type="term" value="C:condensin complex"/>
    <property type="evidence" value="ECO:0007669"/>
    <property type="project" value="EnsemblFungi"/>
</dbReference>
<evidence type="ECO:0000313" key="14">
    <source>
        <dbReference type="EMBL" id="CCD26792.1"/>
    </source>
</evidence>
<accession>G0WG81</accession>
<dbReference type="PANTHER" id="PTHR14222:SF2">
    <property type="entry name" value="CONDENSIN COMPLEX SUBUNIT 1"/>
    <property type="match status" value="1"/>
</dbReference>
<protein>
    <recommendedName>
        <fullName evidence="10">Condensin complex subunit 1</fullName>
    </recommendedName>
</protein>
<evidence type="ECO:0000259" key="12">
    <source>
        <dbReference type="Pfam" id="PF12717"/>
    </source>
</evidence>
<dbReference type="PIRSF" id="PIRSF017127">
    <property type="entry name" value="Condensin_D2"/>
    <property type="match status" value="1"/>
</dbReference>
<dbReference type="Pfam" id="PF12717">
    <property type="entry name" value="Cnd1"/>
    <property type="match status" value="2"/>
</dbReference>
<dbReference type="GeneID" id="11493803"/>
<dbReference type="GO" id="GO:0043007">
    <property type="term" value="P:maintenance of rDNA"/>
    <property type="evidence" value="ECO:0007669"/>
    <property type="project" value="EnsemblFungi"/>
</dbReference>
<dbReference type="GO" id="GO:0030466">
    <property type="term" value="P:silent mating-type cassette heterochromatin formation"/>
    <property type="evidence" value="ECO:0007669"/>
    <property type="project" value="EnsemblFungi"/>
</dbReference>
<dbReference type="InterPro" id="IPR011989">
    <property type="entry name" value="ARM-like"/>
</dbReference>
<evidence type="ECO:0000256" key="11">
    <source>
        <dbReference type="SAM" id="MobiDB-lite"/>
    </source>
</evidence>
<keyword evidence="7 10" id="KW-0226">DNA condensation</keyword>
<evidence type="ECO:0000256" key="10">
    <source>
        <dbReference type="PIRNR" id="PIRNR017127"/>
    </source>
</evidence>
<dbReference type="OMA" id="CPLEKLW"/>
<evidence type="ECO:0000256" key="4">
    <source>
        <dbReference type="ARBA" id="ARBA00022454"/>
    </source>
</evidence>
<dbReference type="InterPro" id="IPR032682">
    <property type="entry name" value="Cnd1_C"/>
</dbReference>
<name>G0WG81_NAUDC</name>
<dbReference type="STRING" id="1071378.G0WG81"/>
<dbReference type="Pfam" id="PF12922">
    <property type="entry name" value="Cnd1_N"/>
    <property type="match status" value="1"/>
</dbReference>
<keyword evidence="8" id="KW-0539">Nucleus</keyword>
<comment type="subcellular location">
    <subcellularLocation>
        <location evidence="2">Chromosome</location>
    </subcellularLocation>
    <subcellularLocation>
        <location evidence="1">Nucleus</location>
    </subcellularLocation>
</comment>
<dbReference type="AlphaFoldDB" id="G0WG81"/>
<dbReference type="HOGENOM" id="CLU_001867_1_0_1"/>
<proteinExistence type="inferred from homology"/>
<feature type="domain" description="Condensin complex subunit 1 C-terminal" evidence="12">
    <location>
        <begin position="347"/>
        <end position="436"/>
    </location>
</feature>
<dbReference type="PANTHER" id="PTHR14222">
    <property type="entry name" value="CONDENSIN"/>
    <property type="match status" value="1"/>
</dbReference>
<dbReference type="InterPro" id="IPR024324">
    <property type="entry name" value="Condensin_cplx_su1_N"/>
</dbReference>
<dbReference type="KEGG" id="ndi:NDAI_0I02230"/>
<feature type="domain" description="Condensin complex subunit 1 N-terminal" evidence="13">
    <location>
        <begin position="68"/>
        <end position="244"/>
    </location>
</feature>
<dbReference type="GO" id="GO:0051301">
    <property type="term" value="P:cell division"/>
    <property type="evidence" value="ECO:0007669"/>
    <property type="project" value="UniProtKB-KW"/>
</dbReference>
<dbReference type="GO" id="GO:0000779">
    <property type="term" value="C:condensed chromosome, centromeric region"/>
    <property type="evidence" value="ECO:0007669"/>
    <property type="project" value="TreeGrafter"/>
</dbReference>
<comment type="similarity">
    <text evidence="3 10">Belongs to the CND1 (condensin subunit 1) family.</text>
</comment>
<evidence type="ECO:0000256" key="8">
    <source>
        <dbReference type="ARBA" id="ARBA00023242"/>
    </source>
</evidence>
<dbReference type="FunFam" id="1.25.10.10:FF:000272">
    <property type="entry name" value="Condensin complex subunit 1"/>
    <property type="match status" value="1"/>
</dbReference>
<comment type="function">
    <text evidence="10">Regulatory subunit of the condensin complex, a complex required for conversion of interphase chromatin into mitotic-like condense chromosomes. The condensin complex probably introduces positive supercoils into relaxed DNA in the presence of type I topoisomerases and converts nicked DNA into positive knotted forms in the presence of type II topoisomerases.</text>
</comment>
<dbReference type="GO" id="GO:0005730">
    <property type="term" value="C:nucleolus"/>
    <property type="evidence" value="ECO:0007669"/>
    <property type="project" value="EnsemblFungi"/>
</dbReference>
<dbReference type="GO" id="GO:0070550">
    <property type="term" value="P:rDNA chromatin condensation"/>
    <property type="evidence" value="ECO:0007669"/>
    <property type="project" value="EnsemblFungi"/>
</dbReference>
<evidence type="ECO:0000256" key="2">
    <source>
        <dbReference type="ARBA" id="ARBA00004286"/>
    </source>
</evidence>
<dbReference type="GO" id="GO:0042393">
    <property type="term" value="F:histone binding"/>
    <property type="evidence" value="ECO:0007669"/>
    <property type="project" value="TreeGrafter"/>
</dbReference>
<dbReference type="GO" id="GO:0010032">
    <property type="term" value="P:meiotic chromosome condensation"/>
    <property type="evidence" value="ECO:0007669"/>
    <property type="project" value="EnsemblFungi"/>
</dbReference>
<evidence type="ECO:0000256" key="6">
    <source>
        <dbReference type="ARBA" id="ARBA00022776"/>
    </source>
</evidence>
<evidence type="ECO:0000313" key="15">
    <source>
        <dbReference type="Proteomes" id="UP000000689"/>
    </source>
</evidence>
<feature type="region of interest" description="Disordered" evidence="11">
    <location>
        <begin position="891"/>
        <end position="912"/>
    </location>
</feature>
<keyword evidence="5 10" id="KW-0132">Cell division</keyword>
<evidence type="ECO:0000256" key="3">
    <source>
        <dbReference type="ARBA" id="ARBA00009606"/>
    </source>
</evidence>
<keyword evidence="6 10" id="KW-0498">Mitosis</keyword>
<keyword evidence="9 10" id="KW-0131">Cell cycle</keyword>
<dbReference type="GO" id="GO:0044804">
    <property type="term" value="P:nucleophagy"/>
    <property type="evidence" value="ECO:0007669"/>
    <property type="project" value="EnsemblFungi"/>
</dbReference>
<dbReference type="GO" id="GO:0051307">
    <property type="term" value="P:meiotic chromosome separation"/>
    <property type="evidence" value="ECO:0007669"/>
    <property type="project" value="EnsemblFungi"/>
</dbReference>
<feature type="region of interest" description="Disordered" evidence="11">
    <location>
        <begin position="465"/>
        <end position="521"/>
    </location>
</feature>